<evidence type="ECO:0000313" key="1">
    <source>
        <dbReference type="EMBL" id="GAW27207.1"/>
    </source>
</evidence>
<dbReference type="Proteomes" id="UP000054516">
    <property type="component" value="Unassembled WGS sequence"/>
</dbReference>
<sequence>MTITTGTAATIAITTTITTTTFTSTPLRVLQPNIPPIRTATVLSPLSLGSTRPPIAFSRAVDR</sequence>
<evidence type="ECO:0000313" key="2">
    <source>
        <dbReference type="Proteomes" id="UP000054516"/>
    </source>
</evidence>
<keyword evidence="2" id="KW-1185">Reference proteome</keyword>
<organism evidence="1">
    <name type="scientific">Rosellinia necatrix</name>
    <name type="common">White root-rot fungus</name>
    <dbReference type="NCBI Taxonomy" id="77044"/>
    <lineage>
        <taxon>Eukaryota</taxon>
        <taxon>Fungi</taxon>
        <taxon>Dikarya</taxon>
        <taxon>Ascomycota</taxon>
        <taxon>Pezizomycotina</taxon>
        <taxon>Sordariomycetes</taxon>
        <taxon>Xylariomycetidae</taxon>
        <taxon>Xylariales</taxon>
        <taxon>Xylariaceae</taxon>
        <taxon>Rosellinia</taxon>
    </lineage>
</organism>
<reference evidence="1" key="1">
    <citation type="submission" date="2016-03" db="EMBL/GenBank/DDBJ databases">
        <title>Draft genome sequence of Rosellinia necatrix.</title>
        <authorList>
            <person name="Kanematsu S."/>
        </authorList>
    </citation>
    <scope>NUCLEOTIDE SEQUENCE [LARGE SCALE GENOMIC DNA]</scope>
    <source>
        <strain evidence="1">W97</strain>
    </source>
</reference>
<dbReference type="AlphaFoldDB" id="A0A1S8AAV3"/>
<gene>
    <name evidence="1" type="ORF">SAMD00023353_8500040</name>
</gene>
<protein>
    <submittedName>
        <fullName evidence="1">Uncharacterized protein</fullName>
    </submittedName>
</protein>
<proteinExistence type="predicted"/>
<dbReference type="EMBL" id="DF977530">
    <property type="protein sequence ID" value="GAW27207.1"/>
    <property type="molecule type" value="Genomic_DNA"/>
</dbReference>
<accession>A0A1S8AAV3</accession>
<name>A0A1S8AAV3_ROSNE</name>